<dbReference type="SUPFAM" id="SSF46785">
    <property type="entry name" value="Winged helix' DNA-binding domain"/>
    <property type="match status" value="1"/>
</dbReference>
<dbReference type="InterPro" id="IPR000944">
    <property type="entry name" value="Tscrpt_reg_Rrf2"/>
</dbReference>
<proteinExistence type="predicted"/>
<dbReference type="GO" id="GO:0005829">
    <property type="term" value="C:cytosol"/>
    <property type="evidence" value="ECO:0007669"/>
    <property type="project" value="TreeGrafter"/>
</dbReference>
<dbReference type="PANTHER" id="PTHR33221:SF15">
    <property type="entry name" value="HTH-TYPE TRANSCRIPTIONAL REGULATOR YWGB-RELATED"/>
    <property type="match status" value="1"/>
</dbReference>
<dbReference type="InterPro" id="IPR036388">
    <property type="entry name" value="WH-like_DNA-bd_sf"/>
</dbReference>
<gene>
    <name evidence="1" type="ORF">CWS01_18070</name>
</gene>
<dbReference type="PROSITE" id="PS51197">
    <property type="entry name" value="HTH_RRF2_2"/>
    <property type="match status" value="1"/>
</dbReference>
<sequence length="136" mass="15020">MVNNRLAVGIHILSIVALSKDAEQVTSEMIAGSINTNPVVVRRMCGFLKKANLIKPKHKNRGLMLVKKPAEINLLEILRAVDPENELFSIHSGTNSACDVGRNIESALKTVFEEVQEESERALASKTLQQVIGQFR</sequence>
<protein>
    <submittedName>
        <fullName evidence="1">Rrf2 family transcriptional regulator</fullName>
    </submittedName>
</protein>
<keyword evidence="2" id="KW-1185">Reference proteome</keyword>
<evidence type="ECO:0000313" key="1">
    <source>
        <dbReference type="EMBL" id="PKG22330.1"/>
    </source>
</evidence>
<accession>A0A2N0YYJ2</accession>
<dbReference type="GO" id="GO:0003700">
    <property type="term" value="F:DNA-binding transcription factor activity"/>
    <property type="evidence" value="ECO:0007669"/>
    <property type="project" value="TreeGrafter"/>
</dbReference>
<dbReference type="EMBL" id="PISE01000044">
    <property type="protein sequence ID" value="PKG22330.1"/>
    <property type="molecule type" value="Genomic_DNA"/>
</dbReference>
<dbReference type="InterPro" id="IPR036390">
    <property type="entry name" value="WH_DNA-bd_sf"/>
</dbReference>
<dbReference type="Pfam" id="PF02082">
    <property type="entry name" value="Rrf2"/>
    <property type="match status" value="1"/>
</dbReference>
<dbReference type="PANTHER" id="PTHR33221">
    <property type="entry name" value="WINGED HELIX-TURN-HELIX TRANSCRIPTIONAL REGULATOR, RRF2 FAMILY"/>
    <property type="match status" value="1"/>
</dbReference>
<dbReference type="RefSeq" id="WP_101178591.1">
    <property type="nucleotide sequence ID" value="NZ_PISE01000044.1"/>
</dbReference>
<dbReference type="Proteomes" id="UP000233375">
    <property type="component" value="Unassembled WGS sequence"/>
</dbReference>
<name>A0A2N0YYJ2_9BACI</name>
<dbReference type="OrthoDB" id="213028at2"/>
<evidence type="ECO:0000313" key="2">
    <source>
        <dbReference type="Proteomes" id="UP000233375"/>
    </source>
</evidence>
<comment type="caution">
    <text evidence="1">The sequence shown here is derived from an EMBL/GenBank/DDBJ whole genome shotgun (WGS) entry which is preliminary data.</text>
</comment>
<dbReference type="Gene3D" id="1.10.10.10">
    <property type="entry name" value="Winged helix-like DNA-binding domain superfamily/Winged helix DNA-binding domain"/>
    <property type="match status" value="1"/>
</dbReference>
<dbReference type="AlphaFoldDB" id="A0A2N0YYJ2"/>
<organism evidence="1 2">
    <name type="scientific">Niallia nealsonii</name>
    <dbReference type="NCBI Taxonomy" id="115979"/>
    <lineage>
        <taxon>Bacteria</taxon>
        <taxon>Bacillati</taxon>
        <taxon>Bacillota</taxon>
        <taxon>Bacilli</taxon>
        <taxon>Bacillales</taxon>
        <taxon>Bacillaceae</taxon>
        <taxon>Niallia</taxon>
    </lineage>
</organism>
<reference evidence="1 2" key="1">
    <citation type="journal article" date="2003" name="Int. J. Syst. Evol. Microbiol.">
        <title>Bacillus nealsonii sp. nov., isolated from a spacecraft-assembly facility, whose spores are gamma-radiation resistant.</title>
        <authorList>
            <person name="Venkateswaran K."/>
            <person name="Kempf M."/>
            <person name="Chen F."/>
            <person name="Satomi M."/>
            <person name="Nicholson W."/>
            <person name="Kern R."/>
        </authorList>
    </citation>
    <scope>NUCLEOTIDE SEQUENCE [LARGE SCALE GENOMIC DNA]</scope>
    <source>
        <strain evidence="1 2">FO-92</strain>
    </source>
</reference>